<evidence type="ECO:0000313" key="11">
    <source>
        <dbReference type="Proteomes" id="UP000694568"/>
    </source>
</evidence>
<proteinExistence type="inferred from homology"/>
<evidence type="ECO:0000256" key="4">
    <source>
        <dbReference type="ARBA" id="ARBA00022722"/>
    </source>
</evidence>
<evidence type="ECO:0000313" key="10">
    <source>
        <dbReference type="Ensembl" id="ENSSLUP00000042020.1"/>
    </source>
</evidence>
<dbReference type="SMART" id="SM00092">
    <property type="entry name" value="RNAse_Pc"/>
    <property type="match status" value="1"/>
</dbReference>
<dbReference type="GeneTree" id="ENSGT01130000279045"/>
<keyword evidence="4 8" id="KW-0540">Nuclease</keyword>
<evidence type="ECO:0000256" key="5">
    <source>
        <dbReference type="ARBA" id="ARBA00022759"/>
    </source>
</evidence>
<dbReference type="Pfam" id="PF00074">
    <property type="entry name" value="RnaseA"/>
    <property type="match status" value="1"/>
</dbReference>
<dbReference type="Gene3D" id="3.10.130.10">
    <property type="entry name" value="Ribonuclease A-like domain"/>
    <property type="match status" value="1"/>
</dbReference>
<dbReference type="Ensembl" id="ENSSLUT00000043347.1">
    <property type="protein sequence ID" value="ENSSLUP00000042020.1"/>
    <property type="gene ID" value="ENSSLUG00000018629.1"/>
</dbReference>
<keyword evidence="3" id="KW-0964">Secreted</keyword>
<dbReference type="Proteomes" id="UP000694568">
    <property type="component" value="Unplaced"/>
</dbReference>
<keyword evidence="7" id="KW-1015">Disulfide bond</keyword>
<feature type="chain" id="PRO_5034993991" description="Ribonuclease A-domain domain-containing protein" evidence="8">
    <location>
        <begin position="27"/>
        <end position="159"/>
    </location>
</feature>
<keyword evidence="6 8" id="KW-0378">Hydrolase</keyword>
<comment type="subcellular location">
    <subcellularLocation>
        <location evidence="1">Secreted</location>
    </subcellularLocation>
</comment>
<reference evidence="10" key="2">
    <citation type="submission" date="2025-09" db="UniProtKB">
        <authorList>
            <consortium name="Ensembl"/>
        </authorList>
    </citation>
    <scope>IDENTIFICATION</scope>
</reference>
<reference evidence="10" key="1">
    <citation type="submission" date="2025-08" db="UniProtKB">
        <authorList>
            <consortium name="Ensembl"/>
        </authorList>
    </citation>
    <scope>IDENTIFICATION</scope>
</reference>
<dbReference type="InterPro" id="IPR036816">
    <property type="entry name" value="RNaseA-like_dom_sf"/>
</dbReference>
<keyword evidence="8" id="KW-0732">Signal</keyword>
<dbReference type="GO" id="GO:0016787">
    <property type="term" value="F:hydrolase activity"/>
    <property type="evidence" value="ECO:0007669"/>
    <property type="project" value="UniProtKB-KW"/>
</dbReference>
<dbReference type="GO" id="GO:0004519">
    <property type="term" value="F:endonuclease activity"/>
    <property type="evidence" value="ECO:0007669"/>
    <property type="project" value="UniProtKB-KW"/>
</dbReference>
<keyword evidence="5 8" id="KW-0255">Endonuclease</keyword>
<evidence type="ECO:0000256" key="6">
    <source>
        <dbReference type="ARBA" id="ARBA00022801"/>
    </source>
</evidence>
<dbReference type="GO" id="GO:0050829">
    <property type="term" value="P:defense response to Gram-negative bacterium"/>
    <property type="evidence" value="ECO:0007669"/>
    <property type="project" value="TreeGrafter"/>
</dbReference>
<dbReference type="InterPro" id="IPR023411">
    <property type="entry name" value="RNaseA_AS"/>
</dbReference>
<dbReference type="GO" id="GO:0004540">
    <property type="term" value="F:RNA nuclease activity"/>
    <property type="evidence" value="ECO:0007669"/>
    <property type="project" value="TreeGrafter"/>
</dbReference>
<keyword evidence="11" id="KW-1185">Reference proteome</keyword>
<evidence type="ECO:0000256" key="2">
    <source>
        <dbReference type="ARBA" id="ARBA00005600"/>
    </source>
</evidence>
<evidence type="ECO:0000256" key="7">
    <source>
        <dbReference type="ARBA" id="ARBA00023157"/>
    </source>
</evidence>
<dbReference type="PROSITE" id="PS00127">
    <property type="entry name" value="RNASE_PANCREATIC"/>
    <property type="match status" value="1"/>
</dbReference>
<accession>A0A8D0D6D7</accession>
<evidence type="ECO:0000256" key="3">
    <source>
        <dbReference type="ARBA" id="ARBA00022525"/>
    </source>
</evidence>
<dbReference type="InterPro" id="IPR001427">
    <property type="entry name" value="RNaseA"/>
</dbReference>
<dbReference type="AlphaFoldDB" id="A0A8D0D6D7"/>
<evidence type="ECO:0000256" key="1">
    <source>
        <dbReference type="ARBA" id="ARBA00004613"/>
    </source>
</evidence>
<dbReference type="GO" id="GO:0005576">
    <property type="term" value="C:extracellular region"/>
    <property type="evidence" value="ECO:0007669"/>
    <property type="project" value="UniProtKB-SubCell"/>
</dbReference>
<dbReference type="GO" id="GO:0050830">
    <property type="term" value="P:defense response to Gram-positive bacterium"/>
    <property type="evidence" value="ECO:0007669"/>
    <property type="project" value="TreeGrafter"/>
</dbReference>
<organism evidence="10 11">
    <name type="scientific">Sander lucioperca</name>
    <name type="common">Pike-perch</name>
    <name type="synonym">Perca lucioperca</name>
    <dbReference type="NCBI Taxonomy" id="283035"/>
    <lineage>
        <taxon>Eukaryota</taxon>
        <taxon>Metazoa</taxon>
        <taxon>Chordata</taxon>
        <taxon>Craniata</taxon>
        <taxon>Vertebrata</taxon>
        <taxon>Euteleostomi</taxon>
        <taxon>Actinopterygii</taxon>
        <taxon>Neopterygii</taxon>
        <taxon>Teleostei</taxon>
        <taxon>Neoteleostei</taxon>
        <taxon>Acanthomorphata</taxon>
        <taxon>Eupercaria</taxon>
        <taxon>Perciformes</taxon>
        <taxon>Percoidei</taxon>
        <taxon>Percidae</taxon>
        <taxon>Luciopercinae</taxon>
        <taxon>Sander</taxon>
    </lineage>
</organism>
<dbReference type="PANTHER" id="PTHR11437:SF10">
    <property type="entry name" value="ANGIOGENIN-RELATED"/>
    <property type="match status" value="1"/>
</dbReference>
<dbReference type="PANTHER" id="PTHR11437">
    <property type="entry name" value="RIBONUCLEASE"/>
    <property type="match status" value="1"/>
</dbReference>
<protein>
    <recommendedName>
        <fullName evidence="9">Ribonuclease A-domain domain-containing protein</fullName>
    </recommendedName>
</protein>
<feature type="domain" description="Ribonuclease A-domain" evidence="9">
    <location>
        <begin position="27"/>
        <end position="150"/>
    </location>
</feature>
<sequence length="159" mass="18113">MKISIFAGVLLLSAAVISVDVLSVDGEETPVEKFKRQHIYQNMAPNRCQAVITERDIKDVKTNKCKEKNTFIDASYDKVKKVCGDEGEPIKIGNKILRISRENFNFRVVDCKCNENNYFPKCDCSGSSGNKRIVIDCDQNKNPDHYERSYPITIIMNEL</sequence>
<dbReference type="SUPFAM" id="SSF54076">
    <property type="entry name" value="RNase A-like"/>
    <property type="match status" value="1"/>
</dbReference>
<evidence type="ECO:0000259" key="9">
    <source>
        <dbReference type="SMART" id="SM00092"/>
    </source>
</evidence>
<feature type="signal peptide" evidence="8">
    <location>
        <begin position="1"/>
        <end position="26"/>
    </location>
</feature>
<comment type="similarity">
    <text evidence="2 8">Belongs to the pancreatic ribonuclease family.</text>
</comment>
<dbReference type="GO" id="GO:0001525">
    <property type="term" value="P:angiogenesis"/>
    <property type="evidence" value="ECO:0007669"/>
    <property type="project" value="TreeGrafter"/>
</dbReference>
<name>A0A8D0D6D7_SANLU</name>
<dbReference type="InterPro" id="IPR023412">
    <property type="entry name" value="RNaseA_domain"/>
</dbReference>
<dbReference type="GO" id="GO:0003676">
    <property type="term" value="F:nucleic acid binding"/>
    <property type="evidence" value="ECO:0007669"/>
    <property type="project" value="InterPro"/>
</dbReference>
<evidence type="ECO:0000256" key="8">
    <source>
        <dbReference type="RuleBase" id="RU000651"/>
    </source>
</evidence>